<dbReference type="HAMAP" id="MF_01966">
    <property type="entry name" value="NADHX_epimerase"/>
    <property type="match status" value="1"/>
</dbReference>
<dbReference type="PROSITE" id="PS01049">
    <property type="entry name" value="YJEF_C_1"/>
    <property type="match status" value="1"/>
</dbReference>
<evidence type="ECO:0000256" key="10">
    <source>
        <dbReference type="ARBA" id="ARBA00023027"/>
    </source>
</evidence>
<dbReference type="KEGG" id="pbr:PB2503_10909"/>
<evidence type="ECO:0000259" key="20">
    <source>
        <dbReference type="PROSITE" id="PS51383"/>
    </source>
</evidence>
<feature type="binding site" evidence="18">
    <location>
        <position position="150"/>
    </location>
    <ligand>
        <name>(6S)-NADPHX</name>
        <dbReference type="ChEBI" id="CHEBI:64076"/>
    </ligand>
</feature>
<feature type="binding site" evidence="17">
    <location>
        <position position="425"/>
    </location>
    <ligand>
        <name>(6S)-NADPHX</name>
        <dbReference type="ChEBI" id="CHEBI:64076"/>
    </ligand>
</feature>
<keyword evidence="10 17" id="KW-0520">NAD</keyword>
<feature type="binding site" evidence="17">
    <location>
        <position position="312"/>
    </location>
    <ligand>
        <name>(6S)-NADPHX</name>
        <dbReference type="ChEBI" id="CHEBI:64076"/>
    </ligand>
</feature>
<feature type="binding site" evidence="17">
    <location>
        <position position="424"/>
    </location>
    <ligand>
        <name>AMP</name>
        <dbReference type="ChEBI" id="CHEBI:456215"/>
    </ligand>
</feature>
<evidence type="ECO:0000256" key="15">
    <source>
        <dbReference type="ARBA" id="ARBA00048238"/>
    </source>
</evidence>
<feature type="binding site" evidence="17">
    <location>
        <position position="362"/>
    </location>
    <ligand>
        <name>(6S)-NADPHX</name>
        <dbReference type="ChEBI" id="CHEBI:64076"/>
    </ligand>
</feature>
<comment type="function">
    <text evidence="18">Catalyzes the epimerization of the S- and R-forms of NAD(P)HX, a damaged form of NAD(P)H that is a result of enzymatic or heat-dependent hydration. This is a prerequisite for the S-specific NAD(P)H-hydrate dehydratase to allow the repair of both epimers of NAD(P)HX.</text>
</comment>
<dbReference type="SUPFAM" id="SSF53613">
    <property type="entry name" value="Ribokinase-like"/>
    <property type="match status" value="1"/>
</dbReference>
<dbReference type="NCBIfam" id="TIGR00196">
    <property type="entry name" value="yjeF_cterm"/>
    <property type="match status" value="1"/>
</dbReference>
<organism evidence="22 23">
    <name type="scientific">Parvularcula bermudensis (strain ATCC BAA-594 / HTCC2503 / KCTC 12087)</name>
    <dbReference type="NCBI Taxonomy" id="314260"/>
    <lineage>
        <taxon>Bacteria</taxon>
        <taxon>Pseudomonadati</taxon>
        <taxon>Pseudomonadota</taxon>
        <taxon>Alphaproteobacteria</taxon>
        <taxon>Parvularculales</taxon>
        <taxon>Parvularculaceae</taxon>
        <taxon>Parvularcula</taxon>
    </lineage>
</organism>
<gene>
    <name evidence="17" type="primary">nnrD</name>
    <name evidence="18" type="synonym">nnrE</name>
    <name evidence="22" type="ordered locus">PB2503_10909</name>
</gene>
<dbReference type="Gene3D" id="3.40.50.10260">
    <property type="entry name" value="YjeF N-terminal domain"/>
    <property type="match status" value="1"/>
</dbReference>
<feature type="binding site" evidence="17">
    <location>
        <begin position="395"/>
        <end position="399"/>
    </location>
    <ligand>
        <name>AMP</name>
        <dbReference type="ChEBI" id="CHEBI:456215"/>
    </ligand>
</feature>
<dbReference type="PROSITE" id="PS01050">
    <property type="entry name" value="YJEF_C_2"/>
    <property type="match status" value="1"/>
</dbReference>
<feature type="binding site" evidence="17">
    <location>
        <position position="249"/>
    </location>
    <ligand>
        <name>(6S)-NADPHX</name>
        <dbReference type="ChEBI" id="CHEBI:64076"/>
    </ligand>
</feature>
<dbReference type="EC" id="5.1.99.6" evidence="19"/>
<comment type="catalytic activity">
    <reaction evidence="15 17 19">
        <text>(6S)-NADHX + ADP = AMP + phosphate + NADH + H(+)</text>
        <dbReference type="Rhea" id="RHEA:32223"/>
        <dbReference type="ChEBI" id="CHEBI:15378"/>
        <dbReference type="ChEBI" id="CHEBI:43474"/>
        <dbReference type="ChEBI" id="CHEBI:57945"/>
        <dbReference type="ChEBI" id="CHEBI:64074"/>
        <dbReference type="ChEBI" id="CHEBI:456215"/>
        <dbReference type="ChEBI" id="CHEBI:456216"/>
        <dbReference type="EC" id="4.2.1.136"/>
    </reaction>
</comment>
<dbReference type="eggNOG" id="COG0063">
    <property type="taxonomic scope" value="Bacteria"/>
</dbReference>
<dbReference type="GO" id="GO:0046496">
    <property type="term" value="P:nicotinamide nucleotide metabolic process"/>
    <property type="evidence" value="ECO:0007669"/>
    <property type="project" value="UniProtKB-UniRule"/>
</dbReference>
<evidence type="ECO:0000256" key="12">
    <source>
        <dbReference type="ARBA" id="ARBA00023239"/>
    </source>
</evidence>
<name>E0THT6_PARBH</name>
<comment type="subunit">
    <text evidence="17">Homotetramer.</text>
</comment>
<dbReference type="HOGENOM" id="CLU_024853_4_1_5"/>
<comment type="cofactor">
    <cofactor evidence="18 19">
        <name>K(+)</name>
        <dbReference type="ChEBI" id="CHEBI:29103"/>
    </cofactor>
    <text evidence="18 19">Binds 1 potassium ion per subunit.</text>
</comment>
<comment type="cofactor">
    <cofactor evidence="17">
        <name>Mg(2+)</name>
        <dbReference type="ChEBI" id="CHEBI:18420"/>
    </cofactor>
</comment>
<comment type="similarity">
    <text evidence="17">Belongs to the NnrD/CARKD family.</text>
</comment>
<keyword evidence="13" id="KW-0511">Multifunctional enzyme</keyword>
<dbReference type="InterPro" id="IPR004443">
    <property type="entry name" value="YjeF_N_dom"/>
</dbReference>
<dbReference type="CDD" id="cd01171">
    <property type="entry name" value="YXKO-related"/>
    <property type="match status" value="1"/>
</dbReference>
<proteinExistence type="inferred from homology"/>
<dbReference type="EC" id="4.2.1.136" evidence="19"/>
<evidence type="ECO:0000256" key="17">
    <source>
        <dbReference type="HAMAP-Rule" id="MF_01965"/>
    </source>
</evidence>
<feature type="binding site" evidence="18">
    <location>
        <begin position="121"/>
        <end position="127"/>
    </location>
    <ligand>
        <name>(6S)-NADPHX</name>
        <dbReference type="ChEBI" id="CHEBI:64076"/>
    </ligand>
</feature>
<comment type="function">
    <text evidence="14 19">Bifunctional enzyme that catalyzes the epimerization of the S- and R-forms of NAD(P)HX and the dehydration of the S-form of NAD(P)HX at the expense of ADP, which is converted to AMP. This allows the repair of both epimers of NAD(P)HX, a damaged form of NAD(P)H that is a result of enzymatic or heat-dependent hydration.</text>
</comment>
<keyword evidence="11 18" id="KW-0413">Isomerase</keyword>
<dbReference type="SUPFAM" id="SSF64153">
    <property type="entry name" value="YjeF N-terminal domain-like"/>
    <property type="match status" value="1"/>
</dbReference>
<keyword evidence="7 17" id="KW-0067">ATP-binding</keyword>
<dbReference type="OrthoDB" id="9806925at2"/>
<protein>
    <recommendedName>
        <fullName evidence="19">Bifunctional NAD(P)H-hydrate repair enzyme</fullName>
    </recommendedName>
    <alternativeName>
        <fullName evidence="19">Nicotinamide nucleotide repair protein</fullName>
    </alternativeName>
    <domain>
        <recommendedName>
            <fullName evidence="19">ADP-dependent (S)-NAD(P)H-hydrate dehydratase</fullName>
            <ecNumber evidence="19">4.2.1.136</ecNumber>
        </recommendedName>
        <alternativeName>
            <fullName evidence="19">ADP-dependent NAD(P)HX dehydratase</fullName>
        </alternativeName>
    </domain>
    <domain>
        <recommendedName>
            <fullName evidence="19">NAD(P)H-hydrate epimerase</fullName>
            <ecNumber evidence="19">5.1.99.6</ecNumber>
        </recommendedName>
    </domain>
</protein>
<accession>E0THT6</accession>
<comment type="function">
    <text evidence="17">Catalyzes the dehydration of the S-form of NAD(P)HX at the expense of ADP, which is converted to AMP. Together with NAD(P)HX epimerase, which catalyzes the epimerization of the S- and R-forms, the enzyme allows the repair of both epimers of NAD(P)HX, a damaged form of NAD(P)H that is a result of enzymatic or heat-dependent hydration.</text>
</comment>
<reference evidence="22 23" key="2">
    <citation type="journal article" date="2011" name="J. Bacteriol.">
        <title>Complete genome sequence of strain HTCC2503T of Parvularcula bermudensis, the type species of the order "Parvularculales" in the class Alphaproteobacteria.</title>
        <authorList>
            <person name="Oh H.M."/>
            <person name="Kang I."/>
            <person name="Vergin K.L."/>
            <person name="Kang D."/>
            <person name="Rhee K.H."/>
            <person name="Giovannoni S.J."/>
            <person name="Cho J.C."/>
        </authorList>
    </citation>
    <scope>NUCLEOTIDE SEQUENCE [LARGE SCALE GENOMIC DNA]</scope>
    <source>
        <strain evidence="23">ATCC BAA-594 / HTCC2503 / KCTC 12087</strain>
    </source>
</reference>
<dbReference type="PIRSF" id="PIRSF017184">
    <property type="entry name" value="Nnr"/>
    <property type="match status" value="1"/>
</dbReference>
<keyword evidence="8 17" id="KW-0521">NADP</keyword>
<keyword evidence="9 18" id="KW-0630">Potassium</keyword>
<evidence type="ECO:0000256" key="2">
    <source>
        <dbReference type="ARBA" id="ARBA00000909"/>
    </source>
</evidence>
<keyword evidence="6 17" id="KW-0547">Nucleotide-binding</keyword>
<dbReference type="eggNOG" id="COG0062">
    <property type="taxonomic scope" value="Bacteria"/>
</dbReference>
<dbReference type="GO" id="GO:0110051">
    <property type="term" value="P:metabolite repair"/>
    <property type="evidence" value="ECO:0007669"/>
    <property type="project" value="TreeGrafter"/>
</dbReference>
<comment type="similarity">
    <text evidence="3 19">In the N-terminal section; belongs to the NnrE/AIBP family.</text>
</comment>
<comment type="caution">
    <text evidence="18">Lacks conserved residue(s) required for the propagation of feature annotation.</text>
</comment>
<dbReference type="PROSITE" id="PS51385">
    <property type="entry name" value="YJEF_N"/>
    <property type="match status" value="1"/>
</dbReference>
<dbReference type="HAMAP" id="MF_01965">
    <property type="entry name" value="NADHX_dehydratase"/>
    <property type="match status" value="1"/>
</dbReference>
<evidence type="ECO:0000256" key="6">
    <source>
        <dbReference type="ARBA" id="ARBA00022741"/>
    </source>
</evidence>
<feature type="binding site" evidence="18">
    <location>
        <position position="153"/>
    </location>
    <ligand>
        <name>K(+)</name>
        <dbReference type="ChEBI" id="CHEBI:29103"/>
    </ligand>
</feature>
<dbReference type="PROSITE" id="PS51383">
    <property type="entry name" value="YJEF_C_3"/>
    <property type="match status" value="1"/>
</dbReference>
<dbReference type="Pfam" id="PF01256">
    <property type="entry name" value="Carb_kinase"/>
    <property type="match status" value="1"/>
</dbReference>
<dbReference type="GO" id="GO:0052855">
    <property type="term" value="F:ADP-dependent NAD(P)H-hydrate dehydratase activity"/>
    <property type="evidence" value="ECO:0007669"/>
    <property type="project" value="UniProtKB-UniRule"/>
</dbReference>
<dbReference type="PANTHER" id="PTHR12592">
    <property type="entry name" value="ATP-DEPENDENT (S)-NAD(P)H-HYDRATE DEHYDRATASE FAMILY MEMBER"/>
    <property type="match status" value="1"/>
</dbReference>
<sequence>MIPLVSPDQMQNVDQRTIAAGTDGFVLMRRAGAAIAAVLRGRWSARPVLVLTGPGQNGGDGWIVADLLARAGWPVTVATNWAPSTLKGDAHRAAARAGLSPISLTEALSRPHTLVVDALFGAGLSRPIKGPPAAIINAVKEWGAAVIAADLPSGLDGRTGQIHGDALTASATVTFGAAKPGHFIGEGLSLCGDLHIADIGLDLRSDDAAAILNHPEAWRQDLPWPPRAAHKYDRGGVLVLAGPRHQTGAARLCAEAAARAGAGAVTLACRPSAADIIAGHETAALLAILREDDDLAALCRSKRVKAVAIGPGLGMDEAARSALRTILTAQIPAVLDADALTLIARDRSLRERLGCHHVLTPHEGEFSRLFPDWEGDALSRCAKAADELGTTLLLKGAATVIATPGARPVINAHASPVLATAGSGDVLTGIIAGLIAQDMPPHNAACAGAWLHGEGGLAADPGLTAEDLPAEVGAAMAAASQARPQRARRLGQR</sequence>
<dbReference type="InterPro" id="IPR000631">
    <property type="entry name" value="CARKD"/>
</dbReference>
<feature type="binding site" evidence="18">
    <location>
        <begin position="56"/>
        <end position="60"/>
    </location>
    <ligand>
        <name>(6S)-NADPHX</name>
        <dbReference type="ChEBI" id="CHEBI:64076"/>
    </ligand>
</feature>
<feature type="domain" description="YjeF C-terminal" evidence="20">
    <location>
        <begin position="214"/>
        <end position="479"/>
    </location>
</feature>
<feature type="binding site" evidence="18">
    <location>
        <position position="117"/>
    </location>
    <ligand>
        <name>K(+)</name>
        <dbReference type="ChEBI" id="CHEBI:29103"/>
    </ligand>
</feature>
<evidence type="ECO:0000259" key="21">
    <source>
        <dbReference type="PROSITE" id="PS51385"/>
    </source>
</evidence>
<keyword evidence="23" id="KW-1185">Reference proteome</keyword>
<evidence type="ECO:0000313" key="22">
    <source>
        <dbReference type="EMBL" id="ADM10229.1"/>
    </source>
</evidence>
<evidence type="ECO:0000256" key="5">
    <source>
        <dbReference type="ARBA" id="ARBA00022723"/>
    </source>
</evidence>
<keyword evidence="12 17" id="KW-0456">Lyase</keyword>
<evidence type="ECO:0000256" key="7">
    <source>
        <dbReference type="ARBA" id="ARBA00022840"/>
    </source>
</evidence>
<evidence type="ECO:0000256" key="3">
    <source>
        <dbReference type="ARBA" id="ARBA00006001"/>
    </source>
</evidence>
<dbReference type="Gene3D" id="3.40.1190.20">
    <property type="match status" value="1"/>
</dbReference>
<dbReference type="InterPro" id="IPR030677">
    <property type="entry name" value="Nnr"/>
</dbReference>
<comment type="catalytic activity">
    <reaction evidence="16 17 19">
        <text>(6S)-NADPHX + ADP = AMP + phosphate + NADPH + H(+)</text>
        <dbReference type="Rhea" id="RHEA:32235"/>
        <dbReference type="ChEBI" id="CHEBI:15378"/>
        <dbReference type="ChEBI" id="CHEBI:43474"/>
        <dbReference type="ChEBI" id="CHEBI:57783"/>
        <dbReference type="ChEBI" id="CHEBI:64076"/>
        <dbReference type="ChEBI" id="CHEBI:456215"/>
        <dbReference type="ChEBI" id="CHEBI:456216"/>
        <dbReference type="EC" id="4.2.1.136"/>
    </reaction>
</comment>
<keyword evidence="5 18" id="KW-0479">Metal-binding</keyword>
<comment type="similarity">
    <text evidence="4 19">In the C-terminal section; belongs to the NnrD/CARKD family.</text>
</comment>
<evidence type="ECO:0000256" key="9">
    <source>
        <dbReference type="ARBA" id="ARBA00022958"/>
    </source>
</evidence>
<dbReference type="Proteomes" id="UP000001302">
    <property type="component" value="Chromosome"/>
</dbReference>
<feature type="domain" description="YjeF N-terminal" evidence="21">
    <location>
        <begin position="10"/>
        <end position="207"/>
    </location>
</feature>
<evidence type="ECO:0000256" key="18">
    <source>
        <dbReference type="HAMAP-Rule" id="MF_01966"/>
    </source>
</evidence>
<comment type="catalytic activity">
    <reaction evidence="1 18 19">
        <text>(6R)-NADHX = (6S)-NADHX</text>
        <dbReference type="Rhea" id="RHEA:32215"/>
        <dbReference type="ChEBI" id="CHEBI:64074"/>
        <dbReference type="ChEBI" id="CHEBI:64075"/>
        <dbReference type="EC" id="5.1.99.6"/>
    </reaction>
</comment>
<comment type="catalytic activity">
    <reaction evidence="2 18 19">
        <text>(6R)-NADPHX = (6S)-NADPHX</text>
        <dbReference type="Rhea" id="RHEA:32227"/>
        <dbReference type="ChEBI" id="CHEBI:64076"/>
        <dbReference type="ChEBI" id="CHEBI:64077"/>
        <dbReference type="EC" id="5.1.99.6"/>
    </reaction>
</comment>
<dbReference type="STRING" id="314260.PB2503_10909"/>
<dbReference type="RefSeq" id="WP_013301203.1">
    <property type="nucleotide sequence ID" value="NC_014414.1"/>
</dbReference>
<evidence type="ECO:0000256" key="19">
    <source>
        <dbReference type="PIRNR" id="PIRNR017184"/>
    </source>
</evidence>
<dbReference type="GO" id="GO:0046872">
    <property type="term" value="F:metal ion binding"/>
    <property type="evidence" value="ECO:0007669"/>
    <property type="project" value="UniProtKB-UniRule"/>
</dbReference>
<dbReference type="InterPro" id="IPR029056">
    <property type="entry name" value="Ribokinase-like"/>
</dbReference>
<feature type="binding site" evidence="18">
    <location>
        <position position="57"/>
    </location>
    <ligand>
        <name>K(+)</name>
        <dbReference type="ChEBI" id="CHEBI:29103"/>
    </ligand>
</feature>
<evidence type="ECO:0000256" key="16">
    <source>
        <dbReference type="ARBA" id="ARBA00049209"/>
    </source>
</evidence>
<reference evidence="23" key="1">
    <citation type="submission" date="2010-08" db="EMBL/GenBank/DDBJ databases">
        <title>Genome sequence of Parvularcula bermudensis HTCC2503.</title>
        <authorList>
            <person name="Kang D.-M."/>
            <person name="Oh H.-M."/>
            <person name="Cho J.-C."/>
        </authorList>
    </citation>
    <scope>NUCLEOTIDE SEQUENCE [LARGE SCALE GENOMIC DNA]</scope>
    <source>
        <strain evidence="23">ATCC BAA-594 / HTCC2503 / KCTC 12087</strain>
    </source>
</reference>
<dbReference type="GO" id="GO:0052856">
    <property type="term" value="F:NAD(P)HX epimerase activity"/>
    <property type="evidence" value="ECO:0007669"/>
    <property type="project" value="UniProtKB-UniRule"/>
</dbReference>
<dbReference type="GO" id="GO:0005524">
    <property type="term" value="F:ATP binding"/>
    <property type="evidence" value="ECO:0007669"/>
    <property type="project" value="UniProtKB-UniRule"/>
</dbReference>
<comment type="similarity">
    <text evidence="18">Belongs to the NnrE/AIBP family.</text>
</comment>
<dbReference type="AlphaFoldDB" id="E0THT6"/>
<evidence type="ECO:0000256" key="4">
    <source>
        <dbReference type="ARBA" id="ARBA00009524"/>
    </source>
</evidence>
<evidence type="ECO:0000256" key="11">
    <source>
        <dbReference type="ARBA" id="ARBA00023235"/>
    </source>
</evidence>
<evidence type="ECO:0000256" key="8">
    <source>
        <dbReference type="ARBA" id="ARBA00022857"/>
    </source>
</evidence>
<dbReference type="InterPro" id="IPR036652">
    <property type="entry name" value="YjeF_N_dom_sf"/>
</dbReference>
<evidence type="ECO:0000313" key="23">
    <source>
        <dbReference type="Proteomes" id="UP000001302"/>
    </source>
</evidence>
<dbReference type="EMBL" id="CP002156">
    <property type="protein sequence ID" value="ADM10229.1"/>
    <property type="molecule type" value="Genomic_DNA"/>
</dbReference>
<dbReference type="InterPro" id="IPR017953">
    <property type="entry name" value="Carbohydrate_kinase_pred_CS"/>
</dbReference>
<evidence type="ECO:0000256" key="14">
    <source>
        <dbReference type="ARBA" id="ARBA00025153"/>
    </source>
</evidence>
<dbReference type="PANTHER" id="PTHR12592:SF0">
    <property type="entry name" value="ATP-DEPENDENT (S)-NAD(P)H-HYDRATE DEHYDRATASE"/>
    <property type="match status" value="1"/>
</dbReference>
<dbReference type="Pfam" id="PF03853">
    <property type="entry name" value="YjeF_N"/>
    <property type="match status" value="1"/>
</dbReference>
<evidence type="ECO:0000256" key="13">
    <source>
        <dbReference type="ARBA" id="ARBA00023268"/>
    </source>
</evidence>
<evidence type="ECO:0000256" key="1">
    <source>
        <dbReference type="ARBA" id="ARBA00000013"/>
    </source>
</evidence>
<dbReference type="NCBIfam" id="TIGR00197">
    <property type="entry name" value="yjeF_nterm"/>
    <property type="match status" value="1"/>
</dbReference>